<reference evidence="3" key="4">
    <citation type="journal article" date="2015" name="PLoS ONE">
        <title>Comprehensive Evaluation of Toxoplasma gondii VEG and Neospora caninum LIV Genomes with Tachyzoite Stage Transcriptome and Proteome Defines Novel Transcript Features.</title>
        <authorList>
            <person name="Ramaprasad A."/>
            <person name="Mourier T."/>
            <person name="Naeem R."/>
            <person name="Malas T.B."/>
            <person name="Moussa E."/>
            <person name="Panigrahi A."/>
            <person name="Vermont S.J."/>
            <person name="Otto T.D."/>
            <person name="Wastling J."/>
            <person name="Pain A."/>
        </authorList>
    </citation>
    <scope>NUCLEOTIDE SEQUENCE</scope>
    <source>
        <strain evidence="3">Liverpool</strain>
    </source>
</reference>
<keyword evidence="4" id="KW-1185">Reference proteome</keyword>
<sequence>MAQTAPTQSGPTPGFPPLASMTSFPAAGTAPQTQMPGAPPSPLFTPPAGFPGSMPANQTVPGMATMGSFAGASNPLPMYNWHQNRIPMDNGGVFGNCCGGAQMGAVNGAETYEQGYGDNMWRWTRDGKLQLRCGQPLVPVPVIQEIHRRDKIIEVPQVDVVDAVRPKVYNQGVEHEVPVMQINADHEDFDVEQIKYVEKEVVVPIVTGFTHKFVAKWDIREVPRPVVKYVGKQEEIEVEVPQVKFVDKVVEHEVVVDTIEKKVPKIIEVPKYVDEVKYVWTPVEKIVHVERFVPVFDVSLECPAPLIVPYPMQAVKEMPAVMVRKEVPDSAIAEQGFDVASPPGTLRVSDEYIRAHNQLAAEDAMNLCGAGAVCGPPQQGRQMEFLTADQMKEVRAAVQEGRTSEASRQLNRGSSVAQMGAESEPRQGSGDERLSERTERSARSGEQQRSRGSSLISEDDVH</sequence>
<feature type="compositionally biased region" description="Polar residues" evidence="1">
    <location>
        <begin position="1"/>
        <end position="11"/>
    </location>
</feature>
<dbReference type="EMBL" id="LN714479">
    <property type="protein sequence ID" value="CEL65390.1"/>
    <property type="molecule type" value="Genomic_DNA"/>
</dbReference>
<evidence type="ECO:0000313" key="3">
    <source>
        <dbReference type="EMBL" id="CEL65390.1"/>
    </source>
</evidence>
<evidence type="ECO:0000313" key="4">
    <source>
        <dbReference type="Proteomes" id="UP000007494"/>
    </source>
</evidence>
<feature type="compositionally biased region" description="Basic and acidic residues" evidence="1">
    <location>
        <begin position="423"/>
        <end position="449"/>
    </location>
</feature>
<dbReference type="Pfam" id="PF12314">
    <property type="entry name" value="IMCp"/>
    <property type="match status" value="1"/>
</dbReference>
<accession>F0VCS7</accession>
<reference evidence="2" key="1">
    <citation type="submission" date="2011-02" db="EMBL/GenBank/DDBJ databases">
        <authorList>
            <person name="Aslett M."/>
        </authorList>
    </citation>
    <scope>NUCLEOTIDE SEQUENCE</scope>
    <source>
        <strain evidence="2">Liverpool</strain>
    </source>
</reference>
<gene>
    <name evidence="3" type="ORF">BN1204_012400</name>
    <name evidence="2" type="ORF">NCLIV_012400</name>
</gene>
<reference evidence="2" key="2">
    <citation type="submission" date="2011-03" db="EMBL/GenBank/DDBJ databases">
        <title>Comparative genomics and transcriptomics of Neospora caninum and Toxoplasma gondii.</title>
        <authorList>
            <person name="Reid A.J."/>
            <person name="Sohal A."/>
            <person name="Harris D."/>
            <person name="Quail M."/>
            <person name="Sanders M."/>
            <person name="Berriman M."/>
            <person name="Wastling J.M."/>
            <person name="Pain A."/>
        </authorList>
    </citation>
    <scope>NUCLEOTIDE SEQUENCE</scope>
    <source>
        <strain evidence="2">Liverpool</strain>
    </source>
</reference>
<protein>
    <submittedName>
        <fullName evidence="2">Articulin family protein, related</fullName>
    </submittedName>
</protein>
<dbReference type="EMBL" id="FR823386">
    <property type="protein sequence ID" value="CBZ51442.1"/>
    <property type="molecule type" value="Genomic_DNA"/>
</dbReference>
<dbReference type="OrthoDB" id="203824at2759"/>
<feature type="region of interest" description="Disordered" evidence="1">
    <location>
        <begin position="397"/>
        <end position="462"/>
    </location>
</feature>
<evidence type="ECO:0000256" key="1">
    <source>
        <dbReference type="SAM" id="MobiDB-lite"/>
    </source>
</evidence>
<reference evidence="4" key="3">
    <citation type="journal article" date="2012" name="PLoS Pathog.">
        <title>Comparative genomics of the apicomplexan parasites Toxoplasma gondii and Neospora caninum: Coccidia differing in host range and transmission strategy.</title>
        <authorList>
            <person name="Reid A.J."/>
            <person name="Vermont S.J."/>
            <person name="Cotton J.A."/>
            <person name="Harris D."/>
            <person name="Hill-Cawthorne G.A."/>
            <person name="Konen-Waisman S."/>
            <person name="Latham S.M."/>
            <person name="Mourier T."/>
            <person name="Norton R."/>
            <person name="Quail M.A."/>
            <person name="Sanders M."/>
            <person name="Shanmugam D."/>
            <person name="Sohal A."/>
            <person name="Wasmuth J.D."/>
            <person name="Brunk B."/>
            <person name="Grigg M.E."/>
            <person name="Howard J.C."/>
            <person name="Parkinson J."/>
            <person name="Roos D.S."/>
            <person name="Trees A.J."/>
            <person name="Berriman M."/>
            <person name="Pain A."/>
            <person name="Wastling J.M."/>
        </authorList>
    </citation>
    <scope>NUCLEOTIDE SEQUENCE [LARGE SCALE GENOMIC DNA]</scope>
    <source>
        <strain evidence="4">Liverpool</strain>
    </source>
</reference>
<name>F0VCS7_NEOCL</name>
<dbReference type="InterPro" id="IPR022086">
    <property type="entry name" value="IMCp"/>
</dbReference>
<dbReference type="Proteomes" id="UP000007494">
    <property type="component" value="Chromosome V"/>
</dbReference>
<organism evidence="2 4">
    <name type="scientific">Neospora caninum (strain Liverpool)</name>
    <dbReference type="NCBI Taxonomy" id="572307"/>
    <lineage>
        <taxon>Eukaryota</taxon>
        <taxon>Sar</taxon>
        <taxon>Alveolata</taxon>
        <taxon>Apicomplexa</taxon>
        <taxon>Conoidasida</taxon>
        <taxon>Coccidia</taxon>
        <taxon>Eucoccidiorida</taxon>
        <taxon>Eimeriorina</taxon>
        <taxon>Sarcocystidae</taxon>
        <taxon>Neospora</taxon>
    </lineage>
</organism>
<dbReference type="eggNOG" id="ENOG502SIZN">
    <property type="taxonomic scope" value="Eukaryota"/>
</dbReference>
<dbReference type="OMA" id="EYIRAHH"/>
<dbReference type="VEuPathDB" id="ToxoDB:NCLIV_012400"/>
<feature type="compositionally biased region" description="Pro residues" evidence="1">
    <location>
        <begin position="37"/>
        <end position="49"/>
    </location>
</feature>
<proteinExistence type="predicted"/>
<feature type="compositionally biased region" description="Polar residues" evidence="1">
    <location>
        <begin position="404"/>
        <end position="417"/>
    </location>
</feature>
<dbReference type="RefSeq" id="XP_003881475.1">
    <property type="nucleotide sequence ID" value="XM_003881426.1"/>
</dbReference>
<feature type="region of interest" description="Disordered" evidence="1">
    <location>
        <begin position="1"/>
        <end position="57"/>
    </location>
</feature>
<dbReference type="GeneID" id="13440442"/>
<dbReference type="AlphaFoldDB" id="F0VCS7"/>
<evidence type="ECO:0000313" key="2">
    <source>
        <dbReference type="EMBL" id="CBZ51442.1"/>
    </source>
</evidence>
<dbReference type="FunCoup" id="F0VCS7">
    <property type="interactions" value="6"/>
</dbReference>
<dbReference type="InParanoid" id="F0VCS7"/>